<evidence type="ECO:0000256" key="1">
    <source>
        <dbReference type="ARBA" id="ARBA00022491"/>
    </source>
</evidence>
<dbReference type="Pfam" id="PF22811">
    <property type="entry name" value="Zn_ribbon_NrdR"/>
    <property type="match status" value="1"/>
</dbReference>
<dbReference type="Proteomes" id="UP000482543">
    <property type="component" value="Unassembled WGS sequence"/>
</dbReference>
<dbReference type="EMBL" id="SWRJ01000002">
    <property type="protein sequence ID" value="NFI21600.1"/>
    <property type="molecule type" value="Genomic_DNA"/>
</dbReference>
<keyword evidence="7 8" id="KW-0804">Transcription</keyword>
<comment type="caution">
    <text evidence="11">The sequence shown here is derived from an EMBL/GenBank/DDBJ whole genome shotgun (WGS) entry which is preliminary data.</text>
</comment>
<evidence type="ECO:0000256" key="4">
    <source>
        <dbReference type="ARBA" id="ARBA00022840"/>
    </source>
</evidence>
<dbReference type="GO" id="GO:0003677">
    <property type="term" value="F:DNA binding"/>
    <property type="evidence" value="ECO:0007669"/>
    <property type="project" value="UniProtKB-KW"/>
</dbReference>
<dbReference type="AlphaFoldDB" id="A0A0E1QGB2"/>
<dbReference type="OrthoDB" id="9807461at2"/>
<dbReference type="SMR" id="A0A0E1QGB2"/>
<evidence type="ECO:0000313" key="12">
    <source>
        <dbReference type="EMBL" id="NFI21600.1"/>
    </source>
</evidence>
<dbReference type="EMBL" id="SWOY01000002">
    <property type="protein sequence ID" value="NFG16501.1"/>
    <property type="molecule type" value="Genomic_DNA"/>
</dbReference>
<dbReference type="PROSITE" id="PS51161">
    <property type="entry name" value="ATP_CONE"/>
    <property type="match status" value="1"/>
</dbReference>
<dbReference type="Proteomes" id="UP000478995">
    <property type="component" value="Unassembled WGS sequence"/>
</dbReference>
<dbReference type="GO" id="GO:0008270">
    <property type="term" value="F:zinc ion binding"/>
    <property type="evidence" value="ECO:0007669"/>
    <property type="project" value="UniProtKB-UniRule"/>
</dbReference>
<organism evidence="11 14">
    <name type="scientific">Clostridium botulinum</name>
    <dbReference type="NCBI Taxonomy" id="1491"/>
    <lineage>
        <taxon>Bacteria</taxon>
        <taxon>Bacillati</taxon>
        <taxon>Bacillota</taxon>
        <taxon>Clostridia</taxon>
        <taxon>Eubacteriales</taxon>
        <taxon>Clostridiaceae</taxon>
        <taxon>Clostridium</taxon>
    </lineage>
</organism>
<dbReference type="InterPro" id="IPR005144">
    <property type="entry name" value="ATP-cone_dom"/>
</dbReference>
<keyword evidence="1 8" id="KW-0678">Repressor</keyword>
<evidence type="ECO:0000313" key="15">
    <source>
        <dbReference type="Proteomes" id="UP000482543"/>
    </source>
</evidence>
<dbReference type="InterPro" id="IPR003796">
    <property type="entry name" value="RNR_NrdR-like"/>
</dbReference>
<evidence type="ECO:0000256" key="7">
    <source>
        <dbReference type="ARBA" id="ARBA00023163"/>
    </source>
</evidence>
<reference evidence="13 14" key="1">
    <citation type="submission" date="2019-04" db="EMBL/GenBank/DDBJ databases">
        <title>Genome sequencing of Clostridium botulinum Groups I-IV and Clostridium butyricum.</title>
        <authorList>
            <person name="Brunt J."/>
            <person name="Van Vliet A.H.M."/>
            <person name="Stringer S.C."/>
            <person name="Carter A.T."/>
            <person name="Peck M.W."/>
        </authorList>
    </citation>
    <scope>NUCLEOTIDE SEQUENCE [LARGE SCALE GENOMIC DNA]</scope>
    <source>
        <strain evidence="12 15">IFR 15/034</strain>
        <strain evidence="11 14">IFR 18/037</strain>
        <strain evidence="10 13">IFR 18/054</strain>
    </source>
</reference>
<keyword evidence="3 8" id="KW-0862">Zinc</keyword>
<dbReference type="Pfam" id="PF03477">
    <property type="entry name" value="ATP-cone"/>
    <property type="match status" value="1"/>
</dbReference>
<evidence type="ECO:0000256" key="2">
    <source>
        <dbReference type="ARBA" id="ARBA00022741"/>
    </source>
</evidence>
<keyword evidence="8" id="KW-0479">Metal-binding</keyword>
<dbReference type="PANTHER" id="PTHR30455">
    <property type="entry name" value="TRANSCRIPTIONAL REPRESSOR NRDR"/>
    <property type="match status" value="1"/>
</dbReference>
<keyword evidence="4 8" id="KW-0067">ATP-binding</keyword>
<evidence type="ECO:0000313" key="14">
    <source>
        <dbReference type="Proteomes" id="UP000478995"/>
    </source>
</evidence>
<dbReference type="HAMAP" id="MF_00440">
    <property type="entry name" value="NrdR"/>
    <property type="match status" value="1"/>
</dbReference>
<gene>
    <name evidence="8 11" type="primary">nrdR</name>
    <name evidence="11" type="ORF">FC794_06815</name>
    <name evidence="12" type="ORF">FC964_09415</name>
    <name evidence="10" type="ORF">FCV25_07340</name>
</gene>
<dbReference type="EMBL" id="SWND01000003">
    <property type="protein sequence ID" value="NFF01593.1"/>
    <property type="molecule type" value="Genomic_DNA"/>
</dbReference>
<dbReference type="Proteomes" id="UP000472521">
    <property type="component" value="Unassembled WGS sequence"/>
</dbReference>
<dbReference type="OMA" id="YRFTTYE"/>
<protein>
    <recommendedName>
        <fullName evidence="8">Transcriptional repressor NrdR</fullName>
    </recommendedName>
</protein>
<dbReference type="GO" id="GO:0005524">
    <property type="term" value="F:ATP binding"/>
    <property type="evidence" value="ECO:0007669"/>
    <property type="project" value="UniProtKB-UniRule"/>
</dbReference>
<comment type="cofactor">
    <cofactor evidence="8">
        <name>Zn(2+)</name>
        <dbReference type="ChEBI" id="CHEBI:29105"/>
    </cofactor>
    <text evidence="8">Binds 1 zinc ion.</text>
</comment>
<name>A0A0E1QGB2_CLOBO</name>
<evidence type="ECO:0000313" key="11">
    <source>
        <dbReference type="EMBL" id="NFG16501.1"/>
    </source>
</evidence>
<feature type="zinc finger region" evidence="8">
    <location>
        <begin position="3"/>
        <end position="34"/>
    </location>
</feature>
<accession>A0A0E1QGB2</accession>
<dbReference type="GeneID" id="5186785"/>
<evidence type="ECO:0000313" key="13">
    <source>
        <dbReference type="Proteomes" id="UP000472521"/>
    </source>
</evidence>
<evidence type="ECO:0000259" key="9">
    <source>
        <dbReference type="PROSITE" id="PS51161"/>
    </source>
</evidence>
<dbReference type="PANTHER" id="PTHR30455:SF2">
    <property type="entry name" value="TRANSCRIPTIONAL REPRESSOR NRDR"/>
    <property type="match status" value="1"/>
</dbReference>
<evidence type="ECO:0000256" key="6">
    <source>
        <dbReference type="ARBA" id="ARBA00023125"/>
    </source>
</evidence>
<keyword evidence="8" id="KW-0863">Zinc-finger</keyword>
<dbReference type="InterPro" id="IPR055173">
    <property type="entry name" value="NrdR-like_N"/>
</dbReference>
<evidence type="ECO:0000256" key="3">
    <source>
        <dbReference type="ARBA" id="ARBA00022833"/>
    </source>
</evidence>
<sequence>MKCPYCAYGESKVVDSRSTEDGSSIRRRRECLKCNRRYTTYEKIETTPILVIKKNMSREYFDRNKIVNGLMKACQKRPVSRKQIEQIANEVERHISNEMLTEVNTDKIGQIIMKNLKKIDEVSYVRFASVYRQFKDINTFMEEIKNLMDKN</sequence>
<keyword evidence="2 8" id="KW-0547">Nucleotide-binding</keyword>
<dbReference type="GO" id="GO:0045892">
    <property type="term" value="P:negative regulation of DNA-templated transcription"/>
    <property type="evidence" value="ECO:0007669"/>
    <property type="project" value="UniProtKB-UniRule"/>
</dbReference>
<comment type="similarity">
    <text evidence="8">Belongs to the NrdR family.</text>
</comment>
<proteinExistence type="inferred from homology"/>
<comment type="function">
    <text evidence="8">Negatively regulates transcription of bacterial ribonucleotide reductase nrd genes and operons by binding to NrdR-boxes.</text>
</comment>
<evidence type="ECO:0000256" key="8">
    <source>
        <dbReference type="HAMAP-Rule" id="MF_00440"/>
    </source>
</evidence>
<evidence type="ECO:0000313" key="10">
    <source>
        <dbReference type="EMBL" id="NFF01593.1"/>
    </source>
</evidence>
<feature type="domain" description="ATP-cone" evidence="9">
    <location>
        <begin position="49"/>
        <end position="139"/>
    </location>
</feature>
<dbReference type="NCBIfam" id="TIGR00244">
    <property type="entry name" value="transcriptional regulator NrdR"/>
    <property type="match status" value="1"/>
</dbReference>
<keyword evidence="5 8" id="KW-0805">Transcription regulation</keyword>
<dbReference type="RefSeq" id="WP_003399430.1">
    <property type="nucleotide sequence ID" value="NZ_AP014696.1"/>
</dbReference>
<evidence type="ECO:0000256" key="5">
    <source>
        <dbReference type="ARBA" id="ARBA00023015"/>
    </source>
</evidence>
<keyword evidence="6 8" id="KW-0238">DNA-binding</keyword>